<dbReference type="Proteomes" id="UP001165121">
    <property type="component" value="Unassembled WGS sequence"/>
</dbReference>
<organism evidence="2 3">
    <name type="scientific">Phytophthora fragariaefolia</name>
    <dbReference type="NCBI Taxonomy" id="1490495"/>
    <lineage>
        <taxon>Eukaryota</taxon>
        <taxon>Sar</taxon>
        <taxon>Stramenopiles</taxon>
        <taxon>Oomycota</taxon>
        <taxon>Peronosporomycetes</taxon>
        <taxon>Peronosporales</taxon>
        <taxon>Peronosporaceae</taxon>
        <taxon>Phytophthora</taxon>
    </lineage>
</organism>
<dbReference type="EMBL" id="BSXT01001172">
    <property type="protein sequence ID" value="GMF39470.1"/>
    <property type="molecule type" value="Genomic_DNA"/>
</dbReference>
<dbReference type="PROSITE" id="PS50096">
    <property type="entry name" value="IQ"/>
    <property type="match status" value="3"/>
</dbReference>
<accession>A0A9W6XJ59</accession>
<keyword evidence="3" id="KW-1185">Reference proteome</keyword>
<dbReference type="OrthoDB" id="69053at2759"/>
<sequence>MSTKKLASGRNHAKIREVKARQALDLLNALNGNIVARVNSTEMILPATTEEHSGRNVFLRRATITRLIPQKGVLTDMLGALVVIMRLQAIFRGRRQRRQDKFTEELENFRKQRELMRTMIVMQRIARSTDDAKPKVNSNIYRAKANSSRLQERPEEPKMPPQSPSKPPTLSIPRLSPQPLVLPLPTQPPTRVQRRRTSAMRIQKVFRQHQERRQTQLSPRVSTPAKYIDEKLAKETASVVKMQSFVRGNLVRKRLQKALLMPKGPRVICLRIASSGVSNQNNHESSCPAKLRSQTCVYAMPERPSNPRQLHQRARVFHDDDCDTLNEYQTAPAQLQSTIRNGVAVEARRLVANHKADESKRVTKSPSRRSKPHWDRFVSAVVWETAPFLGYALPPPGVEFVKHRRPHADSTAAGQQTIKPISPRAASMTPVPESSKDGKAGVRLPTLASRMPCETAPNSLLCCLLPSQTKRLTGGFAPLVVRPIAQVSRQAFRARRRTQASLAKAAASNATA</sequence>
<comment type="caution">
    <text evidence="2">The sequence shown here is derived from an EMBL/GenBank/DDBJ whole genome shotgun (WGS) entry which is preliminary data.</text>
</comment>
<dbReference type="AlphaFoldDB" id="A0A9W6XJ59"/>
<evidence type="ECO:0000313" key="3">
    <source>
        <dbReference type="Proteomes" id="UP001165121"/>
    </source>
</evidence>
<protein>
    <submittedName>
        <fullName evidence="2">Unnamed protein product</fullName>
    </submittedName>
</protein>
<reference evidence="2" key="1">
    <citation type="submission" date="2023-04" db="EMBL/GenBank/DDBJ databases">
        <title>Phytophthora fragariaefolia NBRC 109709.</title>
        <authorList>
            <person name="Ichikawa N."/>
            <person name="Sato H."/>
            <person name="Tonouchi N."/>
        </authorList>
    </citation>
    <scope>NUCLEOTIDE SEQUENCE</scope>
    <source>
        <strain evidence="2">NBRC 109709</strain>
    </source>
</reference>
<dbReference type="SMART" id="SM00015">
    <property type="entry name" value="IQ"/>
    <property type="match status" value="3"/>
</dbReference>
<evidence type="ECO:0000256" key="1">
    <source>
        <dbReference type="SAM" id="MobiDB-lite"/>
    </source>
</evidence>
<gene>
    <name evidence="2" type="ORF">Pfra01_001172900</name>
</gene>
<name>A0A9W6XJ59_9STRA</name>
<dbReference type="InterPro" id="IPR000048">
    <property type="entry name" value="IQ_motif_EF-hand-BS"/>
</dbReference>
<evidence type="ECO:0000313" key="2">
    <source>
        <dbReference type="EMBL" id="GMF39470.1"/>
    </source>
</evidence>
<proteinExistence type="predicted"/>
<feature type="region of interest" description="Disordered" evidence="1">
    <location>
        <begin position="126"/>
        <end position="196"/>
    </location>
</feature>
<feature type="compositionally biased region" description="Polar residues" evidence="1">
    <location>
        <begin position="136"/>
        <end position="149"/>
    </location>
</feature>